<evidence type="ECO:0000256" key="1">
    <source>
        <dbReference type="ARBA" id="ARBA00022801"/>
    </source>
</evidence>
<feature type="domain" description="Glycosyl hydrolase family 13 catalytic" evidence="3">
    <location>
        <begin position="129"/>
        <end position="536"/>
    </location>
</feature>
<protein>
    <submittedName>
        <fullName evidence="4">Glycoside hydrolase family 13 protein</fullName>
    </submittedName>
</protein>
<dbReference type="InterPro" id="IPR006047">
    <property type="entry name" value="GH13_cat_dom"/>
</dbReference>
<evidence type="ECO:0000259" key="3">
    <source>
        <dbReference type="SMART" id="SM00642"/>
    </source>
</evidence>
<dbReference type="Pfam" id="PF00128">
    <property type="entry name" value="Alpha-amylase"/>
    <property type="match status" value="1"/>
</dbReference>
<dbReference type="CDD" id="cd11338">
    <property type="entry name" value="AmyAc_CMD"/>
    <property type="match status" value="1"/>
</dbReference>
<dbReference type="InterPro" id="IPR004185">
    <property type="entry name" value="Glyco_hydro_13_lg-like_dom"/>
</dbReference>
<dbReference type="SMART" id="SM00642">
    <property type="entry name" value="Aamy"/>
    <property type="match status" value="1"/>
</dbReference>
<dbReference type="CDD" id="cd02857">
    <property type="entry name" value="E_set_CDase_PDE_N"/>
    <property type="match status" value="1"/>
</dbReference>
<dbReference type="InterPro" id="IPR017853">
    <property type="entry name" value="GH"/>
</dbReference>
<dbReference type="EMBL" id="CP157974">
    <property type="protein sequence ID" value="XBT82679.1"/>
    <property type="molecule type" value="Genomic_DNA"/>
</dbReference>
<dbReference type="PANTHER" id="PTHR10357:SF210">
    <property type="entry name" value="MALTODEXTRIN GLUCOSIDASE"/>
    <property type="match status" value="1"/>
</dbReference>
<keyword evidence="2" id="KW-0326">Glycosidase</keyword>
<dbReference type="RefSeq" id="WP_349879078.1">
    <property type="nucleotide sequence ID" value="NZ_CP157974.1"/>
</dbReference>
<dbReference type="AlphaFoldDB" id="A0AAU7R3F6"/>
<name>A0AAU7R3F6_9ACTN</name>
<accession>A0AAU7R3F6</accession>
<organism evidence="4">
    <name type="scientific">Micromonospora sp. HUAS YX12</name>
    <dbReference type="NCBI Taxonomy" id="3156396"/>
    <lineage>
        <taxon>Bacteria</taxon>
        <taxon>Bacillati</taxon>
        <taxon>Actinomycetota</taxon>
        <taxon>Actinomycetes</taxon>
        <taxon>Micromonosporales</taxon>
        <taxon>Micromonosporaceae</taxon>
        <taxon>Micromonospora</taxon>
    </lineage>
</organism>
<dbReference type="PANTHER" id="PTHR10357">
    <property type="entry name" value="ALPHA-AMYLASE FAMILY MEMBER"/>
    <property type="match status" value="1"/>
</dbReference>
<sequence>MSLQPHHDGSATYVPEQEPALGQTVPVFVRVPAGSGVSQVHVRTTGDGEPRFAEARIDRTDGGDVWWRADVEVRNPVSNYRFLLDGERGTPRWLNAAGLAGHDVPDNGDFKLVSYAPPPAWARDAVIYQIFPDRFARSAAADGRTAPDWAIPCDWDTPVIGRGPETPRQFYGGDLDGVTDHLDHLDRLGVNTVYLTPVFPARSNHRYDASSFDTVDPLLGGDAALARLADAVHARGWRLLGDITSNHTGDAHHWFTAAVSDVNAPERELYYFDLPGYDDSNSARLTPRGDLEPSDYESWNGVKSLPKLNWGSAELRRRFATAEDSLLRRWLRPPYGLDGWRVDVANMTGRRGADAYTHEVARLLREVVAETRPDGLLLAEHGHDHTGDLDRDGWHGTMNYVGFTDPVWSWLRHGDDPVPNFLGTPGGVRRRDAAAVLATMNTYRSLVSWRSYTHSWQLLGSHDSARIRTVVGDAARQEVAAGLLATMPGTPVVFAGDELGLTGTNGEGSRTPMPWHRPESWDRRTFDAYRSLLTLRRDEPALRNGGLRWVHADADTLVFLREAPTSTVLVLARRAAGTPVRLTGVGAGDNVYGNAPALHPDTEGAVTLPADGPTFQIWRLR</sequence>
<evidence type="ECO:0000313" key="4">
    <source>
        <dbReference type="EMBL" id="XBT82679.1"/>
    </source>
</evidence>
<evidence type="ECO:0000256" key="2">
    <source>
        <dbReference type="ARBA" id="ARBA00023295"/>
    </source>
</evidence>
<dbReference type="GO" id="GO:0004553">
    <property type="term" value="F:hydrolase activity, hydrolyzing O-glycosyl compounds"/>
    <property type="evidence" value="ECO:0007669"/>
    <property type="project" value="InterPro"/>
</dbReference>
<proteinExistence type="predicted"/>
<dbReference type="SUPFAM" id="SSF51445">
    <property type="entry name" value="(Trans)glycosidases"/>
    <property type="match status" value="1"/>
</dbReference>
<gene>
    <name evidence="4" type="ORF">ABIH81_04050</name>
</gene>
<dbReference type="Gene3D" id="3.20.20.80">
    <property type="entry name" value="Glycosidases"/>
    <property type="match status" value="1"/>
</dbReference>
<keyword evidence="1 4" id="KW-0378">Hydrolase</keyword>
<dbReference type="GO" id="GO:0005975">
    <property type="term" value="P:carbohydrate metabolic process"/>
    <property type="evidence" value="ECO:0007669"/>
    <property type="project" value="InterPro"/>
</dbReference>
<reference evidence="4" key="1">
    <citation type="submission" date="2024-06" db="EMBL/GenBank/DDBJ databases">
        <title>Micromonospora sp. strain HUAS YX12 genome sequences.</title>
        <authorList>
            <person name="Mo P."/>
        </authorList>
    </citation>
    <scope>NUCLEOTIDE SEQUENCE</scope>
    <source>
        <strain evidence="4">HUAS YX12</strain>
    </source>
</reference>